<dbReference type="RefSeq" id="WP_078664305.1">
    <property type="nucleotide sequence ID" value="NZ_FUXM01000001.1"/>
</dbReference>
<feature type="transmembrane region" description="Helical" evidence="1">
    <location>
        <begin position="36"/>
        <end position="58"/>
    </location>
</feature>
<sequence>MTPSALLWFSFLAILAASLPAVFRFWQQESSRTAKILLSLLWLSGIGLLMLAALALTLPNLDQFVTRLFQPLAHKIGLI</sequence>
<dbReference type="Proteomes" id="UP000189933">
    <property type="component" value="Unassembled WGS sequence"/>
</dbReference>
<accession>A0A1T4LD72</accession>
<gene>
    <name evidence="2" type="ORF">SAMN02745885_00157</name>
</gene>
<keyword evidence="3" id="KW-1185">Reference proteome</keyword>
<dbReference type="EMBL" id="FUXM01000001">
    <property type="protein sequence ID" value="SJZ52742.1"/>
    <property type="molecule type" value="Genomic_DNA"/>
</dbReference>
<keyword evidence="1" id="KW-1133">Transmembrane helix</keyword>
<keyword evidence="1" id="KW-0812">Transmembrane</keyword>
<reference evidence="3" key="1">
    <citation type="submission" date="2017-02" db="EMBL/GenBank/DDBJ databases">
        <authorList>
            <person name="Varghese N."/>
            <person name="Submissions S."/>
        </authorList>
    </citation>
    <scope>NUCLEOTIDE SEQUENCE [LARGE SCALE GENOMIC DNA]</scope>
    <source>
        <strain evidence="3">DSM 16521</strain>
    </source>
</reference>
<proteinExistence type="predicted"/>
<name>A0A1T4LD72_9FIRM</name>
<evidence type="ECO:0000313" key="3">
    <source>
        <dbReference type="Proteomes" id="UP000189933"/>
    </source>
</evidence>
<organism evidence="2 3">
    <name type="scientific">Carboxydocella sporoproducens DSM 16521</name>
    <dbReference type="NCBI Taxonomy" id="1121270"/>
    <lineage>
        <taxon>Bacteria</taxon>
        <taxon>Bacillati</taxon>
        <taxon>Bacillota</taxon>
        <taxon>Clostridia</taxon>
        <taxon>Eubacteriales</taxon>
        <taxon>Clostridiales Family XVI. Incertae Sedis</taxon>
        <taxon>Carboxydocella</taxon>
    </lineage>
</organism>
<evidence type="ECO:0000313" key="2">
    <source>
        <dbReference type="EMBL" id="SJZ52742.1"/>
    </source>
</evidence>
<dbReference type="AlphaFoldDB" id="A0A1T4LD72"/>
<evidence type="ECO:0000256" key="1">
    <source>
        <dbReference type="SAM" id="Phobius"/>
    </source>
</evidence>
<protein>
    <submittedName>
        <fullName evidence="2">Uncharacterized protein</fullName>
    </submittedName>
</protein>
<keyword evidence="1" id="KW-0472">Membrane</keyword>